<dbReference type="Proteomes" id="UP001152747">
    <property type="component" value="Unassembled WGS sequence"/>
</dbReference>
<dbReference type="GO" id="GO:0038022">
    <property type="term" value="F:G protein-coupled olfactory receptor activity"/>
    <property type="evidence" value="ECO:0007669"/>
    <property type="project" value="TreeGrafter"/>
</dbReference>
<name>A0A9P1IXR9_9PELO</name>
<dbReference type="Pfam" id="PF10326">
    <property type="entry name" value="7TM_GPCR_Str"/>
    <property type="match status" value="1"/>
</dbReference>
<keyword evidence="1" id="KW-0812">Transmembrane</keyword>
<dbReference type="InterPro" id="IPR019428">
    <property type="entry name" value="7TM_GPCR_serpentine_rcpt_Str"/>
</dbReference>
<feature type="transmembrane region" description="Helical" evidence="1">
    <location>
        <begin position="172"/>
        <end position="194"/>
    </location>
</feature>
<gene>
    <name evidence="2" type="ORF">CAMP_LOCUS15641</name>
</gene>
<reference evidence="2" key="1">
    <citation type="submission" date="2022-11" db="EMBL/GenBank/DDBJ databases">
        <authorList>
            <person name="Kikuchi T."/>
        </authorList>
    </citation>
    <scope>NUCLEOTIDE SEQUENCE</scope>
    <source>
        <strain evidence="2">PS1010</strain>
    </source>
</reference>
<evidence type="ECO:0000313" key="3">
    <source>
        <dbReference type="Proteomes" id="UP001152747"/>
    </source>
</evidence>
<dbReference type="GO" id="GO:0042048">
    <property type="term" value="P:olfactory behavior"/>
    <property type="evidence" value="ECO:0007669"/>
    <property type="project" value="TreeGrafter"/>
</dbReference>
<accession>A0A9P1IXR9</accession>
<feature type="transmembrane region" description="Helical" evidence="1">
    <location>
        <begin position="6"/>
        <end position="25"/>
    </location>
</feature>
<evidence type="ECO:0000256" key="1">
    <source>
        <dbReference type="SAM" id="Phobius"/>
    </source>
</evidence>
<organism evidence="2 3">
    <name type="scientific">Caenorhabditis angaria</name>
    <dbReference type="NCBI Taxonomy" id="860376"/>
    <lineage>
        <taxon>Eukaryota</taxon>
        <taxon>Metazoa</taxon>
        <taxon>Ecdysozoa</taxon>
        <taxon>Nematoda</taxon>
        <taxon>Chromadorea</taxon>
        <taxon>Rhabditida</taxon>
        <taxon>Rhabditina</taxon>
        <taxon>Rhabditomorpha</taxon>
        <taxon>Rhabditoidea</taxon>
        <taxon>Rhabditidae</taxon>
        <taxon>Peloderinae</taxon>
        <taxon>Caenorhabditis</taxon>
    </lineage>
</organism>
<keyword evidence="1" id="KW-1133">Transmembrane helix</keyword>
<dbReference type="GO" id="GO:0005886">
    <property type="term" value="C:plasma membrane"/>
    <property type="evidence" value="ECO:0007669"/>
    <property type="project" value="TreeGrafter"/>
</dbReference>
<keyword evidence="1" id="KW-0472">Membrane</keyword>
<feature type="transmembrane region" description="Helical" evidence="1">
    <location>
        <begin position="117"/>
        <end position="140"/>
    </location>
</feature>
<evidence type="ECO:0008006" key="4">
    <source>
        <dbReference type="Google" id="ProtNLM"/>
    </source>
</evidence>
<dbReference type="SUPFAM" id="SSF81321">
    <property type="entry name" value="Family A G protein-coupled receptor-like"/>
    <property type="match status" value="1"/>
</dbReference>
<proteinExistence type="predicted"/>
<comment type="caution">
    <text evidence="2">The sequence shown here is derived from an EMBL/GenBank/DDBJ whole genome shotgun (WGS) entry which is preliminary data.</text>
</comment>
<feature type="transmembrane region" description="Helical" evidence="1">
    <location>
        <begin position="73"/>
        <end position="97"/>
    </location>
</feature>
<feature type="transmembrane region" description="Helical" evidence="1">
    <location>
        <begin position="147"/>
        <end position="166"/>
    </location>
</feature>
<dbReference type="PANTHER" id="PTHR22943">
    <property type="entry name" value="7-TRANSMEMBRANE DOMAIN RECEPTOR C.ELEGANS"/>
    <property type="match status" value="1"/>
</dbReference>
<dbReference type="PANTHER" id="PTHR22943:SF248">
    <property type="entry name" value="SEVEN TM RECEPTOR"/>
    <property type="match status" value="1"/>
</dbReference>
<keyword evidence="3" id="KW-1185">Reference proteome</keyword>
<sequence length="247" mass="28749">MLNFLLFFPSVIITILWYLCIIIGMRQNDEKDRVFHGKVYEAFEIDLRKYSYVGTLYWKLQDNSEIIWDLVEVYCSLTCIAIIITCTLICIFCAFSIYFEVFQKSRSEQVQRMEKQILSALIFQTLAPFLLMYTPIGLVLSLPMFDIHLGSLASIVSATTSIYPMFEPIHVLLYIKMKLILLILLSTVCIVFSIPPCWNQHCPHHQQCRRNQCYPRKTCGFGLDAGCGYQQVCNNYYCYDLEEIQLG</sequence>
<evidence type="ECO:0000313" key="2">
    <source>
        <dbReference type="EMBL" id="CAI5453004.1"/>
    </source>
</evidence>
<protein>
    <recommendedName>
        <fullName evidence="4">Seven TM Receptor</fullName>
    </recommendedName>
</protein>
<dbReference type="AlphaFoldDB" id="A0A9P1IXR9"/>
<dbReference type="EMBL" id="CANHGI010000005">
    <property type="protein sequence ID" value="CAI5453004.1"/>
    <property type="molecule type" value="Genomic_DNA"/>
</dbReference>